<accession>A0A7Y9DUN6</accession>
<comment type="caution">
    <text evidence="3">The sequence shown here is derived from an EMBL/GenBank/DDBJ whole genome shotgun (WGS) entry which is preliminary data.</text>
</comment>
<keyword evidence="4" id="KW-1185">Reference proteome</keyword>
<keyword evidence="1" id="KW-0472">Membrane</keyword>
<dbReference type="PANTHER" id="PTHR34473">
    <property type="entry name" value="UPF0699 TRANSMEMBRANE PROTEIN YDBS"/>
    <property type="match status" value="1"/>
</dbReference>
<feature type="transmembrane region" description="Helical" evidence="1">
    <location>
        <begin position="50"/>
        <end position="74"/>
    </location>
</feature>
<feature type="transmembrane region" description="Helical" evidence="1">
    <location>
        <begin position="21"/>
        <end position="44"/>
    </location>
</feature>
<evidence type="ECO:0000313" key="4">
    <source>
        <dbReference type="Proteomes" id="UP000535890"/>
    </source>
</evidence>
<dbReference type="PANTHER" id="PTHR34473:SF3">
    <property type="entry name" value="TRANSMEMBRANE PROTEIN-RELATED"/>
    <property type="match status" value="1"/>
</dbReference>
<dbReference type="Proteomes" id="UP000535890">
    <property type="component" value="Unassembled WGS sequence"/>
</dbReference>
<evidence type="ECO:0000313" key="3">
    <source>
        <dbReference type="EMBL" id="NYD35477.1"/>
    </source>
</evidence>
<feature type="domain" description="YdbS-like PH" evidence="2">
    <location>
        <begin position="74"/>
        <end position="150"/>
    </location>
</feature>
<gene>
    <name evidence="3" type="ORF">BJ983_001579</name>
</gene>
<name>A0A7Y9DUN6_9PSEU</name>
<proteinExistence type="predicted"/>
<dbReference type="InterPro" id="IPR005182">
    <property type="entry name" value="YdbS-like_PH"/>
</dbReference>
<dbReference type="Pfam" id="PF03703">
    <property type="entry name" value="bPH_2"/>
    <property type="match status" value="1"/>
</dbReference>
<evidence type="ECO:0000259" key="2">
    <source>
        <dbReference type="Pfam" id="PF03703"/>
    </source>
</evidence>
<dbReference type="EMBL" id="JACCBN010000001">
    <property type="protein sequence ID" value="NYD35477.1"/>
    <property type="molecule type" value="Genomic_DNA"/>
</dbReference>
<protein>
    <recommendedName>
        <fullName evidence="2">YdbS-like PH domain-containing protein</fullName>
    </recommendedName>
</protein>
<dbReference type="RefSeq" id="WP_179793308.1">
    <property type="nucleotide sequence ID" value="NZ_BAABHP010000004.1"/>
</dbReference>
<keyword evidence="1" id="KW-0812">Transmembrane</keyword>
<keyword evidence="1" id="KW-1133">Transmembrane helix</keyword>
<organism evidence="3 4">
    <name type="scientific">Actinomycetospora corticicola</name>
    <dbReference type="NCBI Taxonomy" id="663602"/>
    <lineage>
        <taxon>Bacteria</taxon>
        <taxon>Bacillati</taxon>
        <taxon>Actinomycetota</taxon>
        <taxon>Actinomycetes</taxon>
        <taxon>Pseudonocardiales</taxon>
        <taxon>Pseudonocardiaceae</taxon>
        <taxon>Actinomycetospora</taxon>
    </lineage>
</organism>
<sequence>MSGSEVPLRPPRESLDPRVRWWWRVHGLVWPVVLAVVLAVLGLLIPAVGWFLPVAGALVVLGLVVALLFPAYWYRVHRWELTEDAVYTRSGFVWQEWRAAPLSRIQTVDTTRGPLQQALGLATLVVTTASAKGAVTVAGLDHERAAQIAEGLTRATQAVPGDAT</sequence>
<evidence type="ECO:0000256" key="1">
    <source>
        <dbReference type="SAM" id="Phobius"/>
    </source>
</evidence>
<reference evidence="3 4" key="1">
    <citation type="submission" date="2020-07" db="EMBL/GenBank/DDBJ databases">
        <title>Sequencing the genomes of 1000 actinobacteria strains.</title>
        <authorList>
            <person name="Klenk H.-P."/>
        </authorList>
    </citation>
    <scope>NUCLEOTIDE SEQUENCE [LARGE SCALE GENOMIC DNA]</scope>
    <source>
        <strain evidence="3 4">DSM 45772</strain>
    </source>
</reference>
<dbReference type="AlphaFoldDB" id="A0A7Y9DUN6"/>